<feature type="region of interest" description="Disordered" evidence="1">
    <location>
        <begin position="51"/>
        <end position="71"/>
    </location>
</feature>
<keyword evidence="3" id="KW-1185">Reference proteome</keyword>
<proteinExistence type="predicted"/>
<reference evidence="2" key="1">
    <citation type="journal article" date="2023" name="G3 (Bethesda)">
        <title>A reference genome for the long-term kleptoplast-retaining sea slug Elysia crispata morphotype clarki.</title>
        <authorList>
            <person name="Eastman K.E."/>
            <person name="Pendleton A.L."/>
            <person name="Shaikh M.A."/>
            <person name="Suttiyut T."/>
            <person name="Ogas R."/>
            <person name="Tomko P."/>
            <person name="Gavelis G."/>
            <person name="Widhalm J.R."/>
            <person name="Wisecaver J.H."/>
        </authorList>
    </citation>
    <scope>NUCLEOTIDE SEQUENCE</scope>
    <source>
        <strain evidence="2">ECLA1</strain>
    </source>
</reference>
<accession>A0AAE1D988</accession>
<name>A0AAE1D988_9GAST</name>
<evidence type="ECO:0000313" key="3">
    <source>
        <dbReference type="Proteomes" id="UP001283361"/>
    </source>
</evidence>
<comment type="caution">
    <text evidence="2">The sequence shown here is derived from an EMBL/GenBank/DDBJ whole genome shotgun (WGS) entry which is preliminary data.</text>
</comment>
<dbReference type="AlphaFoldDB" id="A0AAE1D988"/>
<evidence type="ECO:0000256" key="1">
    <source>
        <dbReference type="SAM" id="MobiDB-lite"/>
    </source>
</evidence>
<dbReference type="Proteomes" id="UP001283361">
    <property type="component" value="Unassembled WGS sequence"/>
</dbReference>
<organism evidence="2 3">
    <name type="scientific">Elysia crispata</name>
    <name type="common">lettuce slug</name>
    <dbReference type="NCBI Taxonomy" id="231223"/>
    <lineage>
        <taxon>Eukaryota</taxon>
        <taxon>Metazoa</taxon>
        <taxon>Spiralia</taxon>
        <taxon>Lophotrochozoa</taxon>
        <taxon>Mollusca</taxon>
        <taxon>Gastropoda</taxon>
        <taxon>Heterobranchia</taxon>
        <taxon>Euthyneura</taxon>
        <taxon>Panpulmonata</taxon>
        <taxon>Sacoglossa</taxon>
        <taxon>Placobranchoidea</taxon>
        <taxon>Plakobranchidae</taxon>
        <taxon>Elysia</taxon>
    </lineage>
</organism>
<protein>
    <submittedName>
        <fullName evidence="2">Uncharacterized protein</fullName>
    </submittedName>
</protein>
<dbReference type="EMBL" id="JAWDGP010004892">
    <property type="protein sequence ID" value="KAK3761445.1"/>
    <property type="molecule type" value="Genomic_DNA"/>
</dbReference>
<sequence>MKSTFEKPSSLSFCSIYTSTAPGSARTDPSNNRDLTLQMLTITLPETNIEGRIKRDHSSHKAQAVPWTPSI</sequence>
<gene>
    <name evidence="2" type="ORF">RRG08_065266</name>
</gene>
<evidence type="ECO:0000313" key="2">
    <source>
        <dbReference type="EMBL" id="KAK3761445.1"/>
    </source>
</evidence>